<evidence type="ECO:0000256" key="10">
    <source>
        <dbReference type="ARBA" id="ARBA00023288"/>
    </source>
</evidence>
<dbReference type="Gene3D" id="3.40.50.300">
    <property type="entry name" value="P-loop containing nucleotide triphosphate hydrolases"/>
    <property type="match status" value="1"/>
</dbReference>
<dbReference type="InterPro" id="IPR027417">
    <property type="entry name" value="P-loop_NTPase"/>
</dbReference>
<dbReference type="HOGENOM" id="CLU_015354_0_0_1"/>
<dbReference type="PROSITE" id="PS51882">
    <property type="entry name" value="G_ALPHA"/>
    <property type="match status" value="1"/>
</dbReference>
<evidence type="ECO:0000256" key="1">
    <source>
        <dbReference type="ARBA" id="ARBA00005804"/>
    </source>
</evidence>
<dbReference type="PRINTS" id="PR00318">
    <property type="entry name" value="GPROTEINA"/>
</dbReference>
<comment type="caution">
    <text evidence="14">The sequence shown here is derived from an EMBL/GenBank/DDBJ whole genome shotgun (WGS) entry which is preliminary data.</text>
</comment>
<keyword evidence="6 13" id="KW-0460">Magnesium</keyword>
<feature type="binding site" evidence="12">
    <location>
        <begin position="653"/>
        <end position="656"/>
    </location>
    <ligand>
        <name>GTP</name>
        <dbReference type="ChEBI" id="CHEBI:37565"/>
    </ligand>
</feature>
<dbReference type="SUPFAM" id="SSF52540">
    <property type="entry name" value="P-loop containing nucleoside triphosphate hydrolases"/>
    <property type="match status" value="1"/>
</dbReference>
<dbReference type="FunFam" id="3.40.50.300:FF:000181">
    <property type="entry name" value="Guanine nucleotide-binding protein subunit alpha"/>
    <property type="match status" value="1"/>
</dbReference>
<dbReference type="OrthoDB" id="5817230at2759"/>
<dbReference type="SUPFAM" id="SSF47895">
    <property type="entry name" value="Transducin (alpha subunit), insertion domain"/>
    <property type="match status" value="1"/>
</dbReference>
<dbReference type="Pfam" id="PF00503">
    <property type="entry name" value="G-alpha"/>
    <property type="match status" value="1"/>
</dbReference>
<proteinExistence type="inferred from homology"/>
<dbReference type="Gene3D" id="1.10.400.10">
    <property type="entry name" value="GI Alpha 1, domain 2-like"/>
    <property type="match status" value="1"/>
</dbReference>
<evidence type="ECO:0000256" key="6">
    <source>
        <dbReference type="ARBA" id="ARBA00022842"/>
    </source>
</evidence>
<dbReference type="FunFam" id="1.10.400.10:FF:000007">
    <property type="entry name" value="Guanine nucleotide-binding protein subunit alpha"/>
    <property type="match status" value="1"/>
</dbReference>
<evidence type="ECO:0000256" key="8">
    <source>
        <dbReference type="ARBA" id="ARBA00023139"/>
    </source>
</evidence>
<dbReference type="GO" id="GO:0032502">
    <property type="term" value="P:developmental process"/>
    <property type="evidence" value="ECO:0007669"/>
    <property type="project" value="UniProtKB-ARBA"/>
</dbReference>
<keyword evidence="7 12" id="KW-0342">GTP-binding</keyword>
<dbReference type="GO" id="GO:0003924">
    <property type="term" value="F:GTPase activity"/>
    <property type="evidence" value="ECO:0007669"/>
    <property type="project" value="InterPro"/>
</dbReference>
<dbReference type="CDD" id="cd00066">
    <property type="entry name" value="G-alpha"/>
    <property type="match status" value="1"/>
</dbReference>
<dbReference type="GO" id="GO:0007189">
    <property type="term" value="P:adenylate cyclase-activating G protein-coupled receptor signaling pathway"/>
    <property type="evidence" value="ECO:0007669"/>
    <property type="project" value="TreeGrafter"/>
</dbReference>
<evidence type="ECO:0000256" key="11">
    <source>
        <dbReference type="ARBA" id="ARBA00074365"/>
    </source>
</evidence>
<feature type="binding site" evidence="12">
    <location>
        <position position="708"/>
    </location>
    <ligand>
        <name>GTP</name>
        <dbReference type="ChEBI" id="CHEBI:37565"/>
    </ligand>
</feature>
<evidence type="ECO:0000256" key="4">
    <source>
        <dbReference type="ARBA" id="ARBA00022723"/>
    </source>
</evidence>
<dbReference type="AlphaFoldDB" id="W3VL61"/>
<dbReference type="GO" id="GO:0046872">
    <property type="term" value="F:metal ion binding"/>
    <property type="evidence" value="ECO:0007669"/>
    <property type="project" value="UniProtKB-KW"/>
</dbReference>
<accession>W3VL61</accession>
<keyword evidence="9" id="KW-0807">Transducer</keyword>
<keyword evidence="15" id="KW-1185">Reference proteome</keyword>
<evidence type="ECO:0000256" key="5">
    <source>
        <dbReference type="ARBA" id="ARBA00022741"/>
    </source>
</evidence>
<comment type="subunit">
    <text evidence="2">G proteins are composed of 3 units; alpha, beta and gamma. The alpha chain contains the guanine nucleotide binding site.</text>
</comment>
<gene>
    <name evidence="14" type="ORF">PaG_03491</name>
</gene>
<dbReference type="GO" id="GO:0005525">
    <property type="term" value="F:GTP binding"/>
    <property type="evidence" value="ECO:0007669"/>
    <property type="project" value="UniProtKB-KW"/>
</dbReference>
<dbReference type="InterPro" id="IPR002975">
    <property type="entry name" value="Fungi_Gprotein_alpha"/>
</dbReference>
<dbReference type="PANTHER" id="PTHR10218">
    <property type="entry name" value="GTP-BINDING PROTEIN ALPHA SUBUNIT"/>
    <property type="match status" value="1"/>
</dbReference>
<evidence type="ECO:0000256" key="2">
    <source>
        <dbReference type="ARBA" id="ARBA00011356"/>
    </source>
</evidence>
<dbReference type="EMBL" id="AWNI01000011">
    <property type="protein sequence ID" value="ETS62403.1"/>
    <property type="molecule type" value="Genomic_DNA"/>
</dbReference>
<reference evidence="14 15" key="1">
    <citation type="journal article" date="2014" name="Genome Announc.">
        <title>Genome sequence of the basidiomycetous fungus Pseudozyma aphidis DSM70725, an efficient producer of biosurfactant mannosylerythritol lipids.</title>
        <authorList>
            <person name="Lorenz S."/>
            <person name="Guenther M."/>
            <person name="Grumaz C."/>
            <person name="Rupp S."/>
            <person name="Zibek S."/>
            <person name="Sohn K."/>
        </authorList>
    </citation>
    <scope>NUCLEOTIDE SEQUENCE [LARGE SCALE GENOMIC DNA]</scope>
    <source>
        <strain evidence="15">ATCC 32657 / CBS 517.83 / DSM 70725 / JCM 10318 / NBRC 10182 / NRRL Y-7954 / St-0401</strain>
    </source>
</reference>
<feature type="binding site" evidence="12">
    <location>
        <begin position="534"/>
        <end position="535"/>
    </location>
    <ligand>
        <name>GTP</name>
        <dbReference type="ChEBI" id="CHEBI:37565"/>
    </ligand>
</feature>
<evidence type="ECO:0000256" key="13">
    <source>
        <dbReference type="PIRSR" id="PIRSR601019-2"/>
    </source>
</evidence>
<feature type="binding site" evidence="12">
    <location>
        <begin position="584"/>
        <end position="588"/>
    </location>
    <ligand>
        <name>GTP</name>
        <dbReference type="ChEBI" id="CHEBI:37565"/>
    </ligand>
</feature>
<evidence type="ECO:0000256" key="7">
    <source>
        <dbReference type="ARBA" id="ARBA00023134"/>
    </source>
</evidence>
<dbReference type="FunFam" id="3.40.50.300:FF:000692">
    <property type="entry name" value="Guanine nucleotide-binding protein subunit alpha"/>
    <property type="match status" value="1"/>
</dbReference>
<dbReference type="GO" id="GO:0001664">
    <property type="term" value="F:G protein-coupled receptor binding"/>
    <property type="evidence" value="ECO:0007669"/>
    <property type="project" value="InterPro"/>
</dbReference>
<dbReference type="GO" id="GO:0010255">
    <property type="term" value="P:glucose mediated signaling pathway"/>
    <property type="evidence" value="ECO:0007669"/>
    <property type="project" value="UniProtKB-ARBA"/>
</dbReference>
<keyword evidence="5 12" id="KW-0547">Nucleotide-binding</keyword>
<dbReference type="GO" id="GO:0005834">
    <property type="term" value="C:heterotrimeric G-protein complex"/>
    <property type="evidence" value="ECO:0007669"/>
    <property type="project" value="InterPro"/>
</dbReference>
<keyword evidence="3" id="KW-0519">Myristate</keyword>
<evidence type="ECO:0000256" key="3">
    <source>
        <dbReference type="ARBA" id="ARBA00022707"/>
    </source>
</evidence>
<comment type="similarity">
    <text evidence="1">Belongs to the G-alpha family.</text>
</comment>
<dbReference type="PANTHER" id="PTHR10218:SF369">
    <property type="entry name" value="GUANINE NUCLEOTIDE-BINDING PROTEIN ALPHA-2 SUBUNIT"/>
    <property type="match status" value="1"/>
</dbReference>
<dbReference type="InterPro" id="IPR011025">
    <property type="entry name" value="GproteinA_insert"/>
</dbReference>
<dbReference type="GO" id="GO:0031683">
    <property type="term" value="F:G-protein beta/gamma-subunit complex binding"/>
    <property type="evidence" value="ECO:0007669"/>
    <property type="project" value="InterPro"/>
</dbReference>
<name>W3VL61_MOEAP</name>
<keyword evidence="8" id="KW-0564">Palmitate</keyword>
<evidence type="ECO:0000256" key="12">
    <source>
        <dbReference type="PIRSR" id="PIRSR601019-1"/>
    </source>
</evidence>
<protein>
    <recommendedName>
        <fullName evidence="11">Guanine nucleotide-binding protein alpha-3 subunit</fullName>
    </recommendedName>
</protein>
<feature type="binding site" evidence="12">
    <location>
        <begin position="559"/>
        <end position="565"/>
    </location>
    <ligand>
        <name>GTP</name>
        <dbReference type="ChEBI" id="CHEBI:37565"/>
    </ligand>
</feature>
<sequence>MAPAPSMLPYPTSFHFGSYGSSAPESQQKADSRQTRCLGGRALAPSLHEPSAHFDFEAQLSLAYGGAASEPSSKPGSLLEDLPVVCNPAAPLQCSALHCKSQLRSAAPLDFLQPAFHSPQPRHLPFSLAHTHTNAHTQTPCTDASSCLPANLPAPARPLLPRSETALQRARPVLCLCLCRCLGRPSAAPPVFGRSPSCIAIAENILSTSTRRRLNPAQAKPRQALQPLPTVYIRSLRSSSSLVTPSFCLLLSCPQFRKHLDPSALPTRLDCCAPIYHSGDIGSDDAPACSPSGLGTRSGTTKPLRAIPPPPQFASAKLGSGLDRPWAPPKRTAIRRSLTLGLSPDSAQHLSTSKAAVAASAPTHAGFGLESTLGRSKPALAKMGNCLSSTDQKEAKDRSVAIDKQIEEDSRKFKKECKILLLGSGESGKSTIVKQMKIIHQNGYTKDELLLYRLTVIKNLVDSAQAIVLALRKFKMEPEMPENRENVDAILQYRVDADPGATLDHAMARKVDSLWKDPIIPAVMERGSEFYLMDSAAYFFDNVNRIGQPDYVPDENDVLRARSKTTGISETRFNMGQLSIHLFDVGGQRSERKKWIHCFEAVTSIIFCVALSEYDQVLLEESGQNRMAESLVLFESVVNSRWFLRTSIILFLNKIDIFKQKIPKQPLSKYFPEYSGGPDINKAAKYILWRFTQTNRARLSIYPHLTQATDTSNIRLVFAAVKETILTNALKDSGIL</sequence>
<dbReference type="PRINTS" id="PR01241">
    <property type="entry name" value="GPROTEINAFNG"/>
</dbReference>
<feature type="binding site" evidence="13">
    <location>
        <position position="565"/>
    </location>
    <ligand>
        <name>Mg(2+)</name>
        <dbReference type="ChEBI" id="CHEBI:18420"/>
    </ligand>
</feature>
<dbReference type="GO" id="GO:0005737">
    <property type="term" value="C:cytoplasm"/>
    <property type="evidence" value="ECO:0007669"/>
    <property type="project" value="TreeGrafter"/>
</dbReference>
<feature type="binding site" evidence="12">
    <location>
        <begin position="426"/>
        <end position="431"/>
    </location>
    <ligand>
        <name>GTP</name>
        <dbReference type="ChEBI" id="CHEBI:37565"/>
    </ligand>
</feature>
<organism evidence="14 15">
    <name type="scientific">Moesziomyces aphidis</name>
    <name type="common">Pseudozyma aphidis</name>
    <dbReference type="NCBI Taxonomy" id="84754"/>
    <lineage>
        <taxon>Eukaryota</taxon>
        <taxon>Fungi</taxon>
        <taxon>Dikarya</taxon>
        <taxon>Basidiomycota</taxon>
        <taxon>Ustilaginomycotina</taxon>
        <taxon>Ustilaginomycetes</taxon>
        <taxon>Ustilaginales</taxon>
        <taxon>Ustilaginaceae</taxon>
        <taxon>Moesziomyces</taxon>
    </lineage>
</organism>
<feature type="binding site" evidence="13">
    <location>
        <position position="430"/>
    </location>
    <ligand>
        <name>Mg(2+)</name>
        <dbReference type="ChEBI" id="CHEBI:18420"/>
    </ligand>
</feature>
<dbReference type="Proteomes" id="UP000019462">
    <property type="component" value="Unassembled WGS sequence"/>
</dbReference>
<evidence type="ECO:0000256" key="9">
    <source>
        <dbReference type="ARBA" id="ARBA00023224"/>
    </source>
</evidence>
<evidence type="ECO:0000313" key="15">
    <source>
        <dbReference type="Proteomes" id="UP000019462"/>
    </source>
</evidence>
<keyword evidence="10" id="KW-0449">Lipoprotein</keyword>
<evidence type="ECO:0000313" key="14">
    <source>
        <dbReference type="EMBL" id="ETS62403.1"/>
    </source>
</evidence>
<keyword evidence="4 13" id="KW-0479">Metal-binding</keyword>
<dbReference type="SMART" id="SM00275">
    <property type="entry name" value="G_alpha"/>
    <property type="match status" value="1"/>
</dbReference>
<dbReference type="InterPro" id="IPR001019">
    <property type="entry name" value="Gprotein_alpha_su"/>
</dbReference>